<feature type="transmembrane region" description="Helical" evidence="5">
    <location>
        <begin position="269"/>
        <end position="291"/>
    </location>
</feature>
<dbReference type="SUPFAM" id="SSF52540">
    <property type="entry name" value="P-loop containing nucleoside triphosphate hydrolases"/>
    <property type="match status" value="1"/>
</dbReference>
<sequence>MSRSTGRGRTWLQTPAEPVRTREIRVDERTTPRRLTLRVMTGARRYTVPAAALSITHQLGEALVPVLMGVAIERAVSTGDVAQLVLWVALLAADFALLSFSWRFGSRLAELGTLVVQHQLRSMVSAHLLTRAPSRGASAAPGVALSLATSDVSRLSSAVAIGVYPVGQLAAVVFGGTVLLVISWPLGLAVLLGAPVVLWLTDRTGGSLRRRSGDEQEAAAAAAGEAADLMSGYRVLKGVHAEVEAGRRYRRASGVALESTLRARRAEGLFVGTMDLTTGLFVTAITVAAGILAVRGAIGIVELVTVVGLTQFLLEPLQSLARNAGTLWASANASAARLLELLREDPGPAQGAGDDAVGPAGPVAESLVAELAQDVPGGELVAVAADARTARALLDTIRGARLDALVVPHEAHLFAGTVRENVALPGADADRVAAALDAAGCGELAEILPDGWDTPVGEGGASLSGGQRQRVALARALATDAPLLVLHDPTTAVDAVTEAAIADGLRRVRAGRRTVIFTRSPVLLQVADRVVTVAPGDGAGTERTEHMEYAAAGEHR</sequence>
<evidence type="ECO:0000313" key="8">
    <source>
        <dbReference type="EMBL" id="MFC4627307.1"/>
    </source>
</evidence>
<dbReference type="SUPFAM" id="SSF90123">
    <property type="entry name" value="ABC transporter transmembrane region"/>
    <property type="match status" value="1"/>
</dbReference>
<feature type="domain" description="ABC transporter" evidence="6">
    <location>
        <begin position="321"/>
        <end position="556"/>
    </location>
</feature>
<evidence type="ECO:0000313" key="9">
    <source>
        <dbReference type="Proteomes" id="UP001596011"/>
    </source>
</evidence>
<dbReference type="InterPro" id="IPR027417">
    <property type="entry name" value="P-loop_NTPase"/>
</dbReference>
<dbReference type="InterPro" id="IPR017871">
    <property type="entry name" value="ABC_transporter-like_CS"/>
</dbReference>
<dbReference type="PROSITE" id="PS00211">
    <property type="entry name" value="ABC_TRANSPORTER_1"/>
    <property type="match status" value="1"/>
</dbReference>
<dbReference type="RefSeq" id="WP_377132320.1">
    <property type="nucleotide sequence ID" value="NZ_JBHSFI010000002.1"/>
</dbReference>
<dbReference type="GO" id="GO:0005524">
    <property type="term" value="F:ATP binding"/>
    <property type="evidence" value="ECO:0007669"/>
    <property type="project" value="UniProtKB-KW"/>
</dbReference>
<evidence type="ECO:0000259" key="7">
    <source>
        <dbReference type="PROSITE" id="PS50929"/>
    </source>
</evidence>
<gene>
    <name evidence="8" type="ORF">ACFO6V_03620</name>
</gene>
<name>A0ABV9HB29_9MICO</name>
<dbReference type="InterPro" id="IPR003439">
    <property type="entry name" value="ABC_transporter-like_ATP-bd"/>
</dbReference>
<accession>A0ABV9HB29</accession>
<feature type="transmembrane region" description="Helical" evidence="5">
    <location>
        <begin position="181"/>
        <end position="201"/>
    </location>
</feature>
<keyword evidence="3 5" id="KW-1133">Transmembrane helix</keyword>
<keyword evidence="9" id="KW-1185">Reference proteome</keyword>
<evidence type="ECO:0000256" key="4">
    <source>
        <dbReference type="ARBA" id="ARBA00023136"/>
    </source>
</evidence>
<evidence type="ECO:0000256" key="3">
    <source>
        <dbReference type="ARBA" id="ARBA00022989"/>
    </source>
</evidence>
<dbReference type="CDD" id="cd07346">
    <property type="entry name" value="ABC_6TM_exporters"/>
    <property type="match status" value="1"/>
</dbReference>
<evidence type="ECO:0000256" key="5">
    <source>
        <dbReference type="SAM" id="Phobius"/>
    </source>
</evidence>
<comment type="caution">
    <text evidence="8">The sequence shown here is derived from an EMBL/GenBank/DDBJ whole genome shotgun (WGS) entry which is preliminary data.</text>
</comment>
<feature type="transmembrane region" description="Helical" evidence="5">
    <location>
        <begin position="84"/>
        <end position="102"/>
    </location>
</feature>
<keyword evidence="8" id="KW-0067">ATP-binding</keyword>
<keyword evidence="2 5" id="KW-0812">Transmembrane</keyword>
<keyword evidence="8" id="KW-0547">Nucleotide-binding</keyword>
<comment type="subcellular location">
    <subcellularLocation>
        <location evidence="1">Cell membrane</location>
        <topology evidence="1">Multi-pass membrane protein</topology>
    </subcellularLocation>
</comment>
<dbReference type="InterPro" id="IPR036640">
    <property type="entry name" value="ABC1_TM_sf"/>
</dbReference>
<dbReference type="InterPro" id="IPR039421">
    <property type="entry name" value="Type_1_exporter"/>
</dbReference>
<evidence type="ECO:0000259" key="6">
    <source>
        <dbReference type="PROSITE" id="PS50893"/>
    </source>
</evidence>
<dbReference type="Gene3D" id="1.20.1560.10">
    <property type="entry name" value="ABC transporter type 1, transmembrane domain"/>
    <property type="match status" value="1"/>
</dbReference>
<dbReference type="InterPro" id="IPR011527">
    <property type="entry name" value="ABC1_TM_dom"/>
</dbReference>
<dbReference type="PANTHER" id="PTHR24221:SF654">
    <property type="entry name" value="ATP-BINDING CASSETTE SUB-FAMILY B MEMBER 6"/>
    <property type="match status" value="1"/>
</dbReference>
<feature type="domain" description="ABC transmembrane type-1" evidence="7">
    <location>
        <begin position="50"/>
        <end position="327"/>
    </location>
</feature>
<dbReference type="PANTHER" id="PTHR24221">
    <property type="entry name" value="ATP-BINDING CASSETTE SUB-FAMILY B"/>
    <property type="match status" value="1"/>
</dbReference>
<proteinExistence type="predicted"/>
<dbReference type="Gene3D" id="3.40.50.300">
    <property type="entry name" value="P-loop containing nucleotide triphosphate hydrolases"/>
    <property type="match status" value="1"/>
</dbReference>
<evidence type="ECO:0000256" key="2">
    <source>
        <dbReference type="ARBA" id="ARBA00022692"/>
    </source>
</evidence>
<dbReference type="PROSITE" id="PS50893">
    <property type="entry name" value="ABC_TRANSPORTER_2"/>
    <property type="match status" value="1"/>
</dbReference>
<dbReference type="Pfam" id="PF00005">
    <property type="entry name" value="ABC_tran"/>
    <property type="match status" value="1"/>
</dbReference>
<evidence type="ECO:0000256" key="1">
    <source>
        <dbReference type="ARBA" id="ARBA00004651"/>
    </source>
</evidence>
<dbReference type="EMBL" id="JBHSFI010000002">
    <property type="protein sequence ID" value="MFC4627307.1"/>
    <property type="molecule type" value="Genomic_DNA"/>
</dbReference>
<keyword evidence="4 5" id="KW-0472">Membrane</keyword>
<organism evidence="8 9">
    <name type="scientific">Promicromonospora alba</name>
    <dbReference type="NCBI Taxonomy" id="1616110"/>
    <lineage>
        <taxon>Bacteria</taxon>
        <taxon>Bacillati</taxon>
        <taxon>Actinomycetota</taxon>
        <taxon>Actinomycetes</taxon>
        <taxon>Micrococcales</taxon>
        <taxon>Promicromonosporaceae</taxon>
        <taxon>Promicromonospora</taxon>
    </lineage>
</organism>
<dbReference type="PROSITE" id="PS50929">
    <property type="entry name" value="ABC_TM1F"/>
    <property type="match status" value="1"/>
</dbReference>
<dbReference type="Pfam" id="PF00664">
    <property type="entry name" value="ABC_membrane"/>
    <property type="match status" value="1"/>
</dbReference>
<reference evidence="9" key="1">
    <citation type="journal article" date="2019" name="Int. J. Syst. Evol. Microbiol.">
        <title>The Global Catalogue of Microorganisms (GCM) 10K type strain sequencing project: providing services to taxonomists for standard genome sequencing and annotation.</title>
        <authorList>
            <consortium name="The Broad Institute Genomics Platform"/>
            <consortium name="The Broad Institute Genome Sequencing Center for Infectious Disease"/>
            <person name="Wu L."/>
            <person name="Ma J."/>
        </authorList>
    </citation>
    <scope>NUCLEOTIDE SEQUENCE [LARGE SCALE GENOMIC DNA]</scope>
    <source>
        <strain evidence="9">CCUG 42722</strain>
    </source>
</reference>
<protein>
    <submittedName>
        <fullName evidence="8">ABC transporter ATP-binding protein</fullName>
    </submittedName>
</protein>
<dbReference type="Proteomes" id="UP001596011">
    <property type="component" value="Unassembled WGS sequence"/>
</dbReference>